<evidence type="ECO:0000256" key="7">
    <source>
        <dbReference type="PIRSR" id="PIRSR602403-1"/>
    </source>
</evidence>
<protein>
    <recommendedName>
        <fullName evidence="10">Isotrichodermin C-15 hydroxylase</fullName>
    </recommendedName>
</protein>
<evidence type="ECO:0000256" key="3">
    <source>
        <dbReference type="ARBA" id="ARBA00022617"/>
    </source>
</evidence>
<comment type="similarity">
    <text evidence="2">Belongs to the cytochrome P450 family.</text>
</comment>
<dbReference type="Pfam" id="PF00067">
    <property type="entry name" value="p450"/>
    <property type="match status" value="1"/>
</dbReference>
<evidence type="ECO:0000313" key="8">
    <source>
        <dbReference type="EMBL" id="QBZ55093.1"/>
    </source>
</evidence>
<evidence type="ECO:0000313" key="9">
    <source>
        <dbReference type="Proteomes" id="UP000294847"/>
    </source>
</evidence>
<dbReference type="InterPro" id="IPR002403">
    <property type="entry name" value="Cyt_P450_E_grp-IV"/>
</dbReference>
<comment type="cofactor">
    <cofactor evidence="1 7">
        <name>heme</name>
        <dbReference type="ChEBI" id="CHEBI:30413"/>
    </cofactor>
</comment>
<dbReference type="PRINTS" id="PR00385">
    <property type="entry name" value="P450"/>
</dbReference>
<keyword evidence="3 7" id="KW-0349">Heme</keyword>
<dbReference type="Gene3D" id="1.10.630.10">
    <property type="entry name" value="Cytochrome P450"/>
    <property type="match status" value="1"/>
</dbReference>
<reference evidence="8 9" key="1">
    <citation type="journal article" date="2019" name="Mol. Biol. Evol.">
        <title>Blast fungal genomes show frequent chromosomal changes, gene gains and losses, and effector gene turnover.</title>
        <authorList>
            <person name="Gomez Luciano L.B."/>
            <person name="Jason Tsai I."/>
            <person name="Chuma I."/>
            <person name="Tosa Y."/>
            <person name="Chen Y.H."/>
            <person name="Li J.Y."/>
            <person name="Li M.Y."/>
            <person name="Jade Lu M.Y."/>
            <person name="Nakayashiki H."/>
            <person name="Li W.H."/>
        </authorList>
    </citation>
    <scope>NUCLEOTIDE SEQUENCE [LARGE SCALE GENOMIC DNA]</scope>
    <source>
        <strain evidence="8">MZ5-1-6</strain>
    </source>
</reference>
<gene>
    <name evidence="8" type="ORF">PoMZ_10809</name>
</gene>
<keyword evidence="4 7" id="KW-0479">Metal-binding</keyword>
<dbReference type="GO" id="GO:0016705">
    <property type="term" value="F:oxidoreductase activity, acting on paired donors, with incorporation or reduction of molecular oxygen"/>
    <property type="evidence" value="ECO:0007669"/>
    <property type="project" value="InterPro"/>
</dbReference>
<evidence type="ECO:0000256" key="4">
    <source>
        <dbReference type="ARBA" id="ARBA00022723"/>
    </source>
</evidence>
<dbReference type="GO" id="GO:0004497">
    <property type="term" value="F:monooxygenase activity"/>
    <property type="evidence" value="ECO:0007669"/>
    <property type="project" value="UniProtKB-KW"/>
</dbReference>
<accession>A0A4P7MYW5</accession>
<dbReference type="Proteomes" id="UP000294847">
    <property type="component" value="Chromosome 1"/>
</dbReference>
<name>A0A4P7MYW5_PYROR</name>
<evidence type="ECO:0000256" key="5">
    <source>
        <dbReference type="ARBA" id="ARBA00023004"/>
    </source>
</evidence>
<dbReference type="GO" id="GO:0005506">
    <property type="term" value="F:iron ion binding"/>
    <property type="evidence" value="ECO:0007669"/>
    <property type="project" value="InterPro"/>
</dbReference>
<dbReference type="CDD" id="cd11058">
    <property type="entry name" value="CYP60B-like"/>
    <property type="match status" value="1"/>
</dbReference>
<evidence type="ECO:0000256" key="1">
    <source>
        <dbReference type="ARBA" id="ARBA00001971"/>
    </source>
</evidence>
<dbReference type="PRINTS" id="PR00465">
    <property type="entry name" value="EP450IV"/>
</dbReference>
<dbReference type="InterPro" id="IPR036396">
    <property type="entry name" value="Cyt_P450_sf"/>
</dbReference>
<keyword evidence="6" id="KW-0503">Monooxygenase</keyword>
<proteinExistence type="inferred from homology"/>
<dbReference type="EMBL" id="CP034204">
    <property type="protein sequence ID" value="QBZ55093.1"/>
    <property type="molecule type" value="Genomic_DNA"/>
</dbReference>
<sequence>MDAVAAVSGTSLSFGRAAGLLAAAFLAFFLTAKQLLIYRLGVLVHRAYFNGLSKFPGPKLNAITYLPFLWQSKVTGTFTKHTLELHRKYGPIVRISPNTLSMDGSLAWPLIFSRRPHQSEFTKFPPHYGPEDSSGIFTASREQHRLQRRIMRHAFSESALREQWPLIKTYVDILMQRFKEHADAGKPIDVCQWFNYLTFDVIGDLAFADPFNSLTNGTYDPWVAMIFKSIKSFAQLHFLLHYRILRPLIWFFMDKENFRLAAEQKVLSVNKAEKRIAMGVNESRKDFMTYILRHNDDGKNGMSHHDLLKNAEAFIVAGSETTATALSGFCFLIGQNRQAYDRLVAEIRGAFASEDEMNMITTNALPYLHACLEETLRLYPPAAEVPPRISPGDYINDDIYIPKGAKVSVYQWATHRSERNFVDPETFAPQRFLPASHPLYEQKYARDNKAAFRPFAAGPRDCIGKNLAYAEMRVVVARMLWSYDMELLPGQSEWLSSQRSFLVFDKGQLNVKLTPVVR</sequence>
<dbReference type="PANTHER" id="PTHR24305">
    <property type="entry name" value="CYTOCHROME P450"/>
    <property type="match status" value="1"/>
</dbReference>
<dbReference type="InterPro" id="IPR050121">
    <property type="entry name" value="Cytochrome_P450_monoxygenase"/>
</dbReference>
<dbReference type="SUPFAM" id="SSF48264">
    <property type="entry name" value="Cytochrome P450"/>
    <property type="match status" value="1"/>
</dbReference>
<evidence type="ECO:0008006" key="10">
    <source>
        <dbReference type="Google" id="ProtNLM"/>
    </source>
</evidence>
<keyword evidence="5 7" id="KW-0408">Iron</keyword>
<dbReference type="InterPro" id="IPR001128">
    <property type="entry name" value="Cyt_P450"/>
</dbReference>
<organism evidence="8 9">
    <name type="scientific">Pyricularia oryzae</name>
    <name type="common">Rice blast fungus</name>
    <name type="synonym">Magnaporthe oryzae</name>
    <dbReference type="NCBI Taxonomy" id="318829"/>
    <lineage>
        <taxon>Eukaryota</taxon>
        <taxon>Fungi</taxon>
        <taxon>Dikarya</taxon>
        <taxon>Ascomycota</taxon>
        <taxon>Pezizomycotina</taxon>
        <taxon>Sordariomycetes</taxon>
        <taxon>Sordariomycetidae</taxon>
        <taxon>Magnaporthales</taxon>
        <taxon>Pyriculariaceae</taxon>
        <taxon>Pyricularia</taxon>
    </lineage>
</organism>
<feature type="binding site" description="axial binding residue" evidence="7">
    <location>
        <position position="462"/>
    </location>
    <ligand>
        <name>heme</name>
        <dbReference type="ChEBI" id="CHEBI:30413"/>
    </ligand>
    <ligandPart>
        <name>Fe</name>
        <dbReference type="ChEBI" id="CHEBI:18248"/>
    </ligandPart>
</feature>
<dbReference type="AlphaFoldDB" id="A0A4P7MYW5"/>
<keyword evidence="6" id="KW-0560">Oxidoreductase</keyword>
<evidence type="ECO:0000256" key="6">
    <source>
        <dbReference type="ARBA" id="ARBA00023033"/>
    </source>
</evidence>
<evidence type="ECO:0000256" key="2">
    <source>
        <dbReference type="ARBA" id="ARBA00010617"/>
    </source>
</evidence>
<dbReference type="GO" id="GO:0020037">
    <property type="term" value="F:heme binding"/>
    <property type="evidence" value="ECO:0007669"/>
    <property type="project" value="InterPro"/>
</dbReference>
<dbReference type="PANTHER" id="PTHR24305:SF210">
    <property type="entry name" value="CYTOCHROME P450 MONOOXYGENASE ASQL-RELATED"/>
    <property type="match status" value="1"/>
</dbReference>